<organism evidence="2 3">
    <name type="scientific">Flavobacterium xueshanense</name>
    <dbReference type="NCBI Taxonomy" id="935223"/>
    <lineage>
        <taxon>Bacteria</taxon>
        <taxon>Pseudomonadati</taxon>
        <taxon>Bacteroidota</taxon>
        <taxon>Flavobacteriia</taxon>
        <taxon>Flavobacteriales</taxon>
        <taxon>Flavobacteriaceae</taxon>
        <taxon>Flavobacterium</taxon>
    </lineage>
</organism>
<evidence type="ECO:0000313" key="3">
    <source>
        <dbReference type="Proteomes" id="UP000198596"/>
    </source>
</evidence>
<dbReference type="AlphaFoldDB" id="A0A1I2IXW3"/>
<sequence>MKRDEATLLKMKLTEIVNDFKAIIAFYLTQLWISNLKFSLFLV</sequence>
<keyword evidence="1" id="KW-0472">Membrane</keyword>
<keyword evidence="3" id="KW-1185">Reference proteome</keyword>
<proteinExistence type="predicted"/>
<dbReference type="EMBL" id="FONQ01000024">
    <property type="protein sequence ID" value="SFF45526.1"/>
    <property type="molecule type" value="Genomic_DNA"/>
</dbReference>
<reference evidence="3" key="1">
    <citation type="submission" date="2016-10" db="EMBL/GenBank/DDBJ databases">
        <authorList>
            <person name="Varghese N."/>
            <person name="Submissions S."/>
        </authorList>
    </citation>
    <scope>NUCLEOTIDE SEQUENCE [LARGE SCALE GENOMIC DNA]</scope>
    <source>
        <strain evidence="3">CGMCC 1.9227</strain>
    </source>
</reference>
<feature type="transmembrane region" description="Helical" evidence="1">
    <location>
        <begin position="20"/>
        <end position="42"/>
    </location>
</feature>
<name>A0A1I2IXW3_9FLAO</name>
<keyword evidence="1" id="KW-1133">Transmembrane helix</keyword>
<gene>
    <name evidence="2" type="ORF">SAMN04488131_12423</name>
</gene>
<evidence type="ECO:0000256" key="1">
    <source>
        <dbReference type="SAM" id="Phobius"/>
    </source>
</evidence>
<evidence type="ECO:0000313" key="2">
    <source>
        <dbReference type="EMBL" id="SFF45526.1"/>
    </source>
</evidence>
<protein>
    <submittedName>
        <fullName evidence="2">Uncharacterized protein</fullName>
    </submittedName>
</protein>
<dbReference type="Proteomes" id="UP000198596">
    <property type="component" value="Unassembled WGS sequence"/>
</dbReference>
<accession>A0A1I2IXW3</accession>
<keyword evidence="1" id="KW-0812">Transmembrane</keyword>